<sequence length="190" mass="20360">MNTPRFPLLCAFILTGANKVDSTFVGLWEGIDNLDGATMRRSVVLTDDNNYTITGSIEFSQICGGEIAGNITAPPDVTEQMIPAVLNGYGQVDDEGNLVASLGITCFGEEAPRIASIPIEYQLDDGGVVKEIPAFRTDDPIYFFRIGGGEAAPPSVTSAAAAKAVKPLPFLTALASAGWYFWSKRWLHVN</sequence>
<accession>A0A7S0FHJ7</accession>
<evidence type="ECO:0000313" key="2">
    <source>
        <dbReference type="EMBL" id="CAD8359187.1"/>
    </source>
</evidence>
<keyword evidence="1" id="KW-0732">Signal</keyword>
<gene>
    <name evidence="2" type="ORF">MPOL1434_LOCUS343</name>
</gene>
<organism evidence="2">
    <name type="scientific">Minutocellus polymorphus</name>
    <dbReference type="NCBI Taxonomy" id="265543"/>
    <lineage>
        <taxon>Eukaryota</taxon>
        <taxon>Sar</taxon>
        <taxon>Stramenopiles</taxon>
        <taxon>Ochrophyta</taxon>
        <taxon>Bacillariophyta</taxon>
        <taxon>Mediophyceae</taxon>
        <taxon>Cymatosirophycidae</taxon>
        <taxon>Cymatosirales</taxon>
        <taxon>Cymatosiraceae</taxon>
        <taxon>Minutocellus</taxon>
    </lineage>
</organism>
<feature type="chain" id="PRO_5031111560" evidence="1">
    <location>
        <begin position="23"/>
        <end position="190"/>
    </location>
</feature>
<feature type="signal peptide" evidence="1">
    <location>
        <begin position="1"/>
        <end position="22"/>
    </location>
</feature>
<reference evidence="2" key="1">
    <citation type="submission" date="2021-01" db="EMBL/GenBank/DDBJ databases">
        <authorList>
            <person name="Corre E."/>
            <person name="Pelletier E."/>
            <person name="Niang G."/>
            <person name="Scheremetjew M."/>
            <person name="Finn R."/>
            <person name="Kale V."/>
            <person name="Holt S."/>
            <person name="Cochrane G."/>
            <person name="Meng A."/>
            <person name="Brown T."/>
            <person name="Cohen L."/>
        </authorList>
    </citation>
    <scope>NUCLEOTIDE SEQUENCE</scope>
    <source>
        <strain evidence="2">CCMP3303</strain>
    </source>
</reference>
<protein>
    <submittedName>
        <fullName evidence="2">Uncharacterized protein</fullName>
    </submittedName>
</protein>
<dbReference type="AlphaFoldDB" id="A0A7S0FHJ7"/>
<name>A0A7S0FHJ7_9STRA</name>
<evidence type="ECO:0000256" key="1">
    <source>
        <dbReference type="SAM" id="SignalP"/>
    </source>
</evidence>
<proteinExistence type="predicted"/>
<dbReference type="EMBL" id="HBEJ01000572">
    <property type="protein sequence ID" value="CAD8359187.1"/>
    <property type="molecule type" value="Transcribed_RNA"/>
</dbReference>